<evidence type="ECO:0000256" key="2">
    <source>
        <dbReference type="PROSITE-ProRule" id="PRU00708"/>
    </source>
</evidence>
<protein>
    <submittedName>
        <fullName evidence="3">Pentatricopeptide repeat-containing protein</fullName>
    </submittedName>
</protein>
<dbReference type="GO" id="GO:0009451">
    <property type="term" value="P:RNA modification"/>
    <property type="evidence" value="ECO:0007669"/>
    <property type="project" value="InterPro"/>
</dbReference>
<dbReference type="Pfam" id="PF13041">
    <property type="entry name" value="PPR_2"/>
    <property type="match status" value="1"/>
</dbReference>
<dbReference type="InterPro" id="IPR002885">
    <property type="entry name" value="PPR_rpt"/>
</dbReference>
<dbReference type="FunFam" id="1.25.40.10:FF:000344">
    <property type="entry name" value="Pentatricopeptide repeat-containing protein"/>
    <property type="match status" value="1"/>
</dbReference>
<dbReference type="AlphaFoldDB" id="A0AAQ3L0J3"/>
<dbReference type="Pfam" id="PF01535">
    <property type="entry name" value="PPR"/>
    <property type="match status" value="4"/>
</dbReference>
<dbReference type="EMBL" id="CP136897">
    <property type="protein sequence ID" value="WOL16388.1"/>
    <property type="molecule type" value="Genomic_DNA"/>
</dbReference>
<feature type="repeat" description="PPR" evidence="2">
    <location>
        <begin position="285"/>
        <end position="319"/>
    </location>
</feature>
<dbReference type="InterPro" id="IPR011990">
    <property type="entry name" value="TPR-like_helical_dom_sf"/>
</dbReference>
<dbReference type="SUPFAM" id="SSF48452">
    <property type="entry name" value="TPR-like"/>
    <property type="match status" value="1"/>
</dbReference>
<dbReference type="PANTHER" id="PTHR47926">
    <property type="entry name" value="PENTATRICOPEPTIDE REPEAT-CONTAINING PROTEIN"/>
    <property type="match status" value="1"/>
</dbReference>
<dbReference type="GO" id="GO:0003723">
    <property type="term" value="F:RNA binding"/>
    <property type="evidence" value="ECO:0007669"/>
    <property type="project" value="InterPro"/>
</dbReference>
<organism evidence="3 4">
    <name type="scientific">Canna indica</name>
    <name type="common">Indian-shot</name>
    <dbReference type="NCBI Taxonomy" id="4628"/>
    <lineage>
        <taxon>Eukaryota</taxon>
        <taxon>Viridiplantae</taxon>
        <taxon>Streptophyta</taxon>
        <taxon>Embryophyta</taxon>
        <taxon>Tracheophyta</taxon>
        <taxon>Spermatophyta</taxon>
        <taxon>Magnoliopsida</taxon>
        <taxon>Liliopsida</taxon>
        <taxon>Zingiberales</taxon>
        <taxon>Cannaceae</taxon>
        <taxon>Canna</taxon>
    </lineage>
</organism>
<feature type="repeat" description="PPR" evidence="2">
    <location>
        <begin position="184"/>
        <end position="218"/>
    </location>
</feature>
<reference evidence="3 4" key="1">
    <citation type="submission" date="2023-10" db="EMBL/GenBank/DDBJ databases">
        <title>Chromosome-scale genome assembly provides insights into flower coloration mechanisms of Canna indica.</title>
        <authorList>
            <person name="Li C."/>
        </authorList>
    </citation>
    <scope>NUCLEOTIDE SEQUENCE [LARGE SCALE GENOMIC DNA]</scope>
    <source>
        <tissue evidence="3">Flower</tissue>
    </source>
</reference>
<dbReference type="FunFam" id="1.25.40.10:FF:000878">
    <property type="entry name" value="Pentatricopeptide repeat-containing protein"/>
    <property type="match status" value="1"/>
</dbReference>
<feature type="repeat" description="PPR" evidence="2">
    <location>
        <begin position="82"/>
        <end position="116"/>
    </location>
</feature>
<dbReference type="Proteomes" id="UP001327560">
    <property type="component" value="Chromosome 8"/>
</dbReference>
<dbReference type="InterPro" id="IPR046848">
    <property type="entry name" value="E_motif"/>
</dbReference>
<dbReference type="Pfam" id="PF20431">
    <property type="entry name" value="E_motif"/>
    <property type="match status" value="1"/>
</dbReference>
<keyword evidence="1" id="KW-0677">Repeat</keyword>
<gene>
    <name evidence="3" type="ORF">Cni_G25175</name>
</gene>
<evidence type="ECO:0000313" key="4">
    <source>
        <dbReference type="Proteomes" id="UP001327560"/>
    </source>
</evidence>
<feature type="repeat" description="PPR" evidence="2">
    <location>
        <begin position="320"/>
        <end position="354"/>
    </location>
</feature>
<keyword evidence="4" id="KW-1185">Reference proteome</keyword>
<dbReference type="Gene3D" id="1.25.40.10">
    <property type="entry name" value="Tetratricopeptide repeat domain"/>
    <property type="match status" value="4"/>
</dbReference>
<dbReference type="InterPro" id="IPR046960">
    <property type="entry name" value="PPR_At4g14850-like_plant"/>
</dbReference>
<accession>A0AAQ3L0J3</accession>
<proteinExistence type="predicted"/>
<evidence type="ECO:0000313" key="3">
    <source>
        <dbReference type="EMBL" id="WOL16388.1"/>
    </source>
</evidence>
<name>A0AAQ3L0J3_9LILI</name>
<evidence type="ECO:0000256" key="1">
    <source>
        <dbReference type="ARBA" id="ARBA00022737"/>
    </source>
</evidence>
<dbReference type="NCBIfam" id="TIGR00756">
    <property type="entry name" value="PPR"/>
    <property type="match status" value="4"/>
</dbReference>
<dbReference type="PROSITE" id="PS51375">
    <property type="entry name" value="PPR"/>
    <property type="match status" value="4"/>
</dbReference>
<dbReference type="PANTHER" id="PTHR47926:SF344">
    <property type="entry name" value="OS07G0636900 PROTEIN"/>
    <property type="match status" value="1"/>
</dbReference>
<sequence>MHAGAVTEPDPNTAAANVLSYYFHLLHASPSLRHLRHLHARLLRSGLFSNVILSSKLLLSYSRHRRLLPCGISVFLHIPRRNAHSWNTLIAELARSGRARQSIGFFLRMRSSGVPVDEFTFPPVLRSCATVGSAAAAGMSVHGLSVKLGVERNLFVASALVFCYMALSRTSDARRLFDEMPERDAVLWTSMLSGYAQNGDSEAALAFFRKMTSEGFELDYVVLVSLLLACGQSGWLRHGKSAHACCVRRCFALPLAMGNALVDMYAKCGDFGSAERVFGAMPGKDVISWSALILGHGLNGHADVALKLFDEMKTQAIEPNSVTFLGVLSACGHAGLVEKAWAFFGAMRQHGIEPELKHYACVADALAKAGQLLEAERFVEEMPMEPDEALLGALLAGCRVHGNVEVGDRVSKRLMRMSPRKSGYYMSLANLYADVGRFRDAERVREFMKEKYVSKLIGYSSIELDVSSS</sequence>